<evidence type="ECO:0000256" key="2">
    <source>
        <dbReference type="ARBA" id="ARBA00016956"/>
    </source>
</evidence>
<keyword evidence="5" id="KW-0963">Cytoplasm</keyword>
<dbReference type="FunFam" id="1.10.8.10:FF:000001">
    <property type="entry name" value="Elongation factor Ts"/>
    <property type="match status" value="1"/>
</dbReference>
<accession>A0A855X355</accession>
<name>A0A855X355_9BACT</name>
<dbReference type="EMBL" id="PQAP01000211">
    <property type="protein sequence ID" value="PWB68192.1"/>
    <property type="molecule type" value="Genomic_DNA"/>
</dbReference>
<dbReference type="Gene3D" id="1.10.8.10">
    <property type="entry name" value="DNA helicase RuvA subunit, C-terminal domain"/>
    <property type="match status" value="1"/>
</dbReference>
<feature type="region of interest" description="Involved in Mg(2+) ion dislocation from EF-Tu" evidence="5">
    <location>
        <begin position="81"/>
        <end position="84"/>
    </location>
</feature>
<dbReference type="InterPro" id="IPR014039">
    <property type="entry name" value="Transl_elong_EFTs/EF1B_dimer"/>
</dbReference>
<keyword evidence="3 5" id="KW-0251">Elongation factor</keyword>
<dbReference type="InterPro" id="IPR001816">
    <property type="entry name" value="Transl_elong_EFTs/EF1B"/>
</dbReference>
<dbReference type="PROSITE" id="PS01127">
    <property type="entry name" value="EF_TS_2"/>
    <property type="match status" value="1"/>
</dbReference>
<dbReference type="Gene3D" id="3.30.479.20">
    <property type="entry name" value="Elongation factor Ts, dimerisation domain"/>
    <property type="match status" value="2"/>
</dbReference>
<dbReference type="GO" id="GO:0005737">
    <property type="term" value="C:cytoplasm"/>
    <property type="evidence" value="ECO:0007669"/>
    <property type="project" value="UniProtKB-SubCell"/>
</dbReference>
<dbReference type="CDD" id="cd14275">
    <property type="entry name" value="UBA_EF-Ts"/>
    <property type="match status" value="1"/>
</dbReference>
<evidence type="ECO:0000256" key="1">
    <source>
        <dbReference type="ARBA" id="ARBA00005532"/>
    </source>
</evidence>
<dbReference type="SUPFAM" id="SSF46934">
    <property type="entry name" value="UBA-like"/>
    <property type="match status" value="1"/>
</dbReference>
<evidence type="ECO:0000313" key="9">
    <source>
        <dbReference type="EMBL" id="PWB68192.1"/>
    </source>
</evidence>
<dbReference type="NCBIfam" id="TIGR00116">
    <property type="entry name" value="tsf"/>
    <property type="match status" value="1"/>
</dbReference>
<comment type="similarity">
    <text evidence="1 5 6">Belongs to the EF-Ts family.</text>
</comment>
<evidence type="ECO:0000256" key="4">
    <source>
        <dbReference type="ARBA" id="ARBA00022917"/>
    </source>
</evidence>
<dbReference type="GO" id="GO:0003746">
    <property type="term" value="F:translation elongation factor activity"/>
    <property type="evidence" value="ECO:0007669"/>
    <property type="project" value="UniProtKB-UniRule"/>
</dbReference>
<proteinExistence type="inferred from homology"/>
<keyword evidence="4 5" id="KW-0648">Protein biosynthesis</keyword>
<protein>
    <recommendedName>
        <fullName evidence="2 5">Elongation factor Ts</fullName>
        <shortName evidence="5">EF-Ts</shortName>
    </recommendedName>
</protein>
<dbReference type="Pfam" id="PF00889">
    <property type="entry name" value="EF_TS"/>
    <property type="match status" value="1"/>
</dbReference>
<gene>
    <name evidence="5" type="primary">tsf</name>
    <name evidence="9" type="ORF">C3F09_12065</name>
</gene>
<dbReference type="AlphaFoldDB" id="A0A855X355"/>
<dbReference type="PANTHER" id="PTHR11741:SF0">
    <property type="entry name" value="ELONGATION FACTOR TS, MITOCHONDRIAL"/>
    <property type="match status" value="1"/>
</dbReference>
<evidence type="ECO:0000259" key="8">
    <source>
        <dbReference type="Pfam" id="PF00889"/>
    </source>
</evidence>
<dbReference type="Proteomes" id="UP000250918">
    <property type="component" value="Unassembled WGS sequence"/>
</dbReference>
<dbReference type="InterPro" id="IPR036402">
    <property type="entry name" value="EF-Ts_dimer_sf"/>
</dbReference>
<dbReference type="PROSITE" id="PS01126">
    <property type="entry name" value="EF_TS_1"/>
    <property type="match status" value="1"/>
</dbReference>
<dbReference type="HAMAP" id="MF_00050">
    <property type="entry name" value="EF_Ts"/>
    <property type="match status" value="1"/>
</dbReference>
<dbReference type="SUPFAM" id="SSF54713">
    <property type="entry name" value="Elongation factor Ts (EF-Ts), dimerisation domain"/>
    <property type="match status" value="2"/>
</dbReference>
<comment type="subcellular location">
    <subcellularLocation>
        <location evidence="5 7">Cytoplasm</location>
    </subcellularLocation>
</comment>
<evidence type="ECO:0000256" key="5">
    <source>
        <dbReference type="HAMAP-Rule" id="MF_00050"/>
    </source>
</evidence>
<dbReference type="FunFam" id="1.10.286.20:FF:000001">
    <property type="entry name" value="Elongation factor Ts"/>
    <property type="match status" value="1"/>
</dbReference>
<dbReference type="InterPro" id="IPR018101">
    <property type="entry name" value="Transl_elong_Ts_CS"/>
</dbReference>
<evidence type="ECO:0000256" key="3">
    <source>
        <dbReference type="ARBA" id="ARBA00022768"/>
    </source>
</evidence>
<feature type="domain" description="Translation elongation factor EFTs/EF1B dimerisation" evidence="8">
    <location>
        <begin position="72"/>
        <end position="284"/>
    </location>
</feature>
<dbReference type="Gene3D" id="1.10.286.20">
    <property type="match status" value="1"/>
</dbReference>
<dbReference type="InterPro" id="IPR009060">
    <property type="entry name" value="UBA-like_sf"/>
</dbReference>
<evidence type="ECO:0000313" key="10">
    <source>
        <dbReference type="Proteomes" id="UP000250918"/>
    </source>
</evidence>
<evidence type="ECO:0000256" key="6">
    <source>
        <dbReference type="RuleBase" id="RU000642"/>
    </source>
</evidence>
<comment type="function">
    <text evidence="5 6">Associates with the EF-Tu.GDP complex and induces the exchange of GDP to GTP. It remains bound to the aminoacyl-tRNA.EF-Tu.GTP complex up to the GTP hydrolysis stage on the ribosome.</text>
</comment>
<evidence type="ECO:0000256" key="7">
    <source>
        <dbReference type="RuleBase" id="RU000643"/>
    </source>
</evidence>
<dbReference type="PANTHER" id="PTHR11741">
    <property type="entry name" value="ELONGATION FACTOR TS"/>
    <property type="match status" value="1"/>
</dbReference>
<reference evidence="9 10" key="1">
    <citation type="journal article" date="2018" name="ISME J.">
        <title>A methanotrophic archaeon couples anaerobic oxidation of methane to Fe(III) reduction.</title>
        <authorList>
            <person name="Cai C."/>
            <person name="Leu A.O."/>
            <person name="Xie G.J."/>
            <person name="Guo J."/>
            <person name="Feng Y."/>
            <person name="Zhao J.X."/>
            <person name="Tyson G.W."/>
            <person name="Yuan Z."/>
            <person name="Hu S."/>
        </authorList>
    </citation>
    <scope>NUCLEOTIDE SEQUENCE [LARGE SCALE GENOMIC DNA]</scope>
    <source>
        <strain evidence="9">FeB_12</strain>
    </source>
</reference>
<comment type="caution">
    <text evidence="9">The sequence shown here is derived from an EMBL/GenBank/DDBJ whole genome shotgun (WGS) entry which is preliminary data.</text>
</comment>
<organism evidence="9 10">
    <name type="scientific">candidate division GN15 bacterium</name>
    <dbReference type="NCBI Taxonomy" id="2072418"/>
    <lineage>
        <taxon>Bacteria</taxon>
        <taxon>candidate division GN15</taxon>
    </lineage>
</organism>
<sequence>MEISAQQVKELREKTGAGMMDCKKALAESNGDVEKATLVLREKGIAKAASKEGRATSEGIIISVIHPGDKLGTMVEINCETDFVARTDKFRDFARQITTEIGPMSVNTVEELLDQKLNGKLVADVVKETIGSLGENMQLKRFVRFKTDDYVTAYIHPGDKLGVMVEISGGSASDDRFRTFARDIAMQVAATSPICVRREELDRTVLEKEREIYRQQAKNEGKPEKIIDKIADGKIEKFYSEVVLMEQLFVKDNEKTIGSLVKEVSAAIGKPITIKRFARFRLGE</sequence>